<dbReference type="InterPro" id="IPR014284">
    <property type="entry name" value="RNA_pol_sigma-70_dom"/>
</dbReference>
<dbReference type="Pfam" id="PF04542">
    <property type="entry name" value="Sigma70_r2"/>
    <property type="match status" value="1"/>
</dbReference>
<dbReference type="SUPFAM" id="SSF88659">
    <property type="entry name" value="Sigma3 and sigma4 domains of RNA polymerase sigma factors"/>
    <property type="match status" value="1"/>
</dbReference>
<accession>A0A5C8V2H8</accession>
<comment type="caution">
    <text evidence="3">The sequence shown here is derived from an EMBL/GenBank/DDBJ whole genome shotgun (WGS) entry which is preliminary data.</text>
</comment>
<evidence type="ECO:0000259" key="2">
    <source>
        <dbReference type="Pfam" id="PF20239"/>
    </source>
</evidence>
<dbReference type="Proteomes" id="UP000321456">
    <property type="component" value="Unassembled WGS sequence"/>
</dbReference>
<dbReference type="InterPro" id="IPR007627">
    <property type="entry name" value="RNA_pol_sigma70_r2"/>
</dbReference>
<reference evidence="3 4" key="1">
    <citation type="submission" date="2019-08" db="EMBL/GenBank/DDBJ databases">
        <title>Professor.</title>
        <authorList>
            <person name="Park J.S."/>
        </authorList>
    </citation>
    <scope>NUCLEOTIDE SEQUENCE [LARGE SCALE GENOMIC DNA]</scope>
    <source>
        <strain evidence="3 4">176CP5-101</strain>
    </source>
</reference>
<dbReference type="PANTHER" id="PTHR47756">
    <property type="entry name" value="BLL6612 PROTEIN-RELATED"/>
    <property type="match status" value="1"/>
</dbReference>
<feature type="domain" description="DUF6596" evidence="2">
    <location>
        <begin position="184"/>
        <end position="285"/>
    </location>
</feature>
<dbReference type="GO" id="GO:0003700">
    <property type="term" value="F:DNA-binding transcription factor activity"/>
    <property type="evidence" value="ECO:0007669"/>
    <property type="project" value="InterPro"/>
</dbReference>
<protein>
    <submittedName>
        <fullName evidence="3">Sigma-70 family RNA polymerase sigma factor</fullName>
    </submittedName>
</protein>
<dbReference type="NCBIfam" id="TIGR02937">
    <property type="entry name" value="sigma70-ECF"/>
    <property type="match status" value="1"/>
</dbReference>
<dbReference type="InterPro" id="IPR013325">
    <property type="entry name" value="RNA_pol_sigma_r2"/>
</dbReference>
<dbReference type="Pfam" id="PF20239">
    <property type="entry name" value="DUF6596"/>
    <property type="match status" value="1"/>
</dbReference>
<dbReference type="PANTHER" id="PTHR47756:SF2">
    <property type="entry name" value="BLL6612 PROTEIN"/>
    <property type="match status" value="1"/>
</dbReference>
<feature type="domain" description="RNA polymerase sigma-70 region 2" evidence="1">
    <location>
        <begin position="17"/>
        <end position="84"/>
    </location>
</feature>
<dbReference type="RefSeq" id="WP_147744027.1">
    <property type="nucleotide sequence ID" value="NZ_VRUR01000002.1"/>
</dbReference>
<name>A0A5C8V2H8_9FLAO</name>
<dbReference type="InterPro" id="IPR011990">
    <property type="entry name" value="TPR-like_helical_dom_sf"/>
</dbReference>
<dbReference type="EMBL" id="VRUR01000002">
    <property type="protein sequence ID" value="TXN35292.1"/>
    <property type="molecule type" value="Genomic_DNA"/>
</dbReference>
<dbReference type="Gene3D" id="1.25.40.10">
    <property type="entry name" value="Tetratricopeptide repeat domain"/>
    <property type="match status" value="1"/>
</dbReference>
<dbReference type="InterPro" id="IPR046531">
    <property type="entry name" value="DUF6596"/>
</dbReference>
<dbReference type="Gene3D" id="1.10.1740.10">
    <property type="match status" value="1"/>
</dbReference>
<evidence type="ECO:0000313" key="3">
    <source>
        <dbReference type="EMBL" id="TXN35292.1"/>
    </source>
</evidence>
<keyword evidence="4" id="KW-1185">Reference proteome</keyword>
<proteinExistence type="predicted"/>
<sequence length="424" mass="48986">MSDPNLTRSHELTSHFFRNEYGKLVAVITRYLGTENVETAEDIVQEALLKATEHWEMRGIPESPKAWLYTTAKNITLNVLKRKKHQRDYANSIERPRLDEAFSFSEEIIEDSQLKMMYFCCHPSISENAQIALILKILSGFSIVEIANAFFSNEQTINKRLVRGRKQMRTISFDLDSKDVIEERLGSVLKTIYLIFTEGYFPSHKNSVVRSDLCLEAIRLAKLLTESNNIVDKTDCYALLALMYFNISRFKSRISDDGEIIDLKEQDRSKWDAPLIQTGTQYLNRITEGNSINKYGILATISANHCISPSYEATNWVQILALYDQLLLLEDSPIVHLNRIVAFSEVEGNEKAIEELFQLEARSDIANYYLYHFTLAELYKQCSKHKKAQLYYEKAFHLARNERDKELLQKKINTLVLIPPSQLS</sequence>
<evidence type="ECO:0000259" key="1">
    <source>
        <dbReference type="Pfam" id="PF04542"/>
    </source>
</evidence>
<evidence type="ECO:0000313" key="4">
    <source>
        <dbReference type="Proteomes" id="UP000321456"/>
    </source>
</evidence>
<organism evidence="3 4">
    <name type="scientific">Flagellimonas hymeniacidonis</name>
    <dbReference type="NCBI Taxonomy" id="2603628"/>
    <lineage>
        <taxon>Bacteria</taxon>
        <taxon>Pseudomonadati</taxon>
        <taxon>Bacteroidota</taxon>
        <taxon>Flavobacteriia</taxon>
        <taxon>Flavobacteriales</taxon>
        <taxon>Flavobacteriaceae</taxon>
        <taxon>Flagellimonas</taxon>
    </lineage>
</organism>
<dbReference type="AlphaFoldDB" id="A0A5C8V2H8"/>
<dbReference type="GO" id="GO:0006352">
    <property type="term" value="P:DNA-templated transcription initiation"/>
    <property type="evidence" value="ECO:0007669"/>
    <property type="project" value="InterPro"/>
</dbReference>
<dbReference type="SUPFAM" id="SSF88946">
    <property type="entry name" value="Sigma2 domain of RNA polymerase sigma factors"/>
    <property type="match status" value="1"/>
</dbReference>
<gene>
    <name evidence="3" type="ORF">FVB32_11950</name>
</gene>
<dbReference type="InterPro" id="IPR013324">
    <property type="entry name" value="RNA_pol_sigma_r3/r4-like"/>
</dbReference>